<reference evidence="2" key="2">
    <citation type="journal article" date="2023" name="Plants (Basel)">
        <title>Annotation of the Turnera subulata (Passifloraceae) Draft Genome Reveals the S-Locus Evolved after the Divergence of Turneroideae from Passifloroideae in a Stepwise Manner.</title>
        <authorList>
            <person name="Henning P.M."/>
            <person name="Roalson E.H."/>
            <person name="Mir W."/>
            <person name="McCubbin A.G."/>
            <person name="Shore J.S."/>
        </authorList>
    </citation>
    <scope>NUCLEOTIDE SEQUENCE</scope>
    <source>
        <strain evidence="2">F60SS</strain>
    </source>
</reference>
<accession>A0A9Q0GEA1</accession>
<sequence length="195" mass="20571">MASCPVNEATNTATSVPQTVPQLMEVPSSPGGGLNRQPPREWMVVAPRQHRPPRNGLNPPRKEAVPGKETPPVKGVNGGNNSGFRFDVLMDYQTVARLTPLVKEPILGRDMEAAIRGNKFNALMGTSTNMGTLGKSNPSTPEASPAPSMAPSSILGGSHTVLEREAGPTQPGVSLGGRTSMEISSSTYPLPRSQH</sequence>
<evidence type="ECO:0000313" key="2">
    <source>
        <dbReference type="EMBL" id="KAJ4848613.1"/>
    </source>
</evidence>
<organism evidence="2 3">
    <name type="scientific">Turnera subulata</name>
    <dbReference type="NCBI Taxonomy" id="218843"/>
    <lineage>
        <taxon>Eukaryota</taxon>
        <taxon>Viridiplantae</taxon>
        <taxon>Streptophyta</taxon>
        <taxon>Embryophyta</taxon>
        <taxon>Tracheophyta</taxon>
        <taxon>Spermatophyta</taxon>
        <taxon>Magnoliopsida</taxon>
        <taxon>eudicotyledons</taxon>
        <taxon>Gunneridae</taxon>
        <taxon>Pentapetalae</taxon>
        <taxon>rosids</taxon>
        <taxon>fabids</taxon>
        <taxon>Malpighiales</taxon>
        <taxon>Passifloraceae</taxon>
        <taxon>Turnera</taxon>
    </lineage>
</organism>
<reference evidence="2" key="1">
    <citation type="submission" date="2022-02" db="EMBL/GenBank/DDBJ databases">
        <authorList>
            <person name="Henning P.M."/>
            <person name="McCubbin A.G."/>
            <person name="Shore J.S."/>
        </authorList>
    </citation>
    <scope>NUCLEOTIDE SEQUENCE</scope>
    <source>
        <strain evidence="2">F60SS</strain>
        <tissue evidence="2">Leaves</tissue>
    </source>
</reference>
<gene>
    <name evidence="2" type="ORF">Tsubulata_016177</name>
</gene>
<feature type="compositionally biased region" description="Polar residues" evidence="1">
    <location>
        <begin position="8"/>
        <end position="21"/>
    </location>
</feature>
<feature type="region of interest" description="Disordered" evidence="1">
    <location>
        <begin position="1"/>
        <end position="79"/>
    </location>
</feature>
<comment type="caution">
    <text evidence="2">The sequence shown here is derived from an EMBL/GenBank/DDBJ whole genome shotgun (WGS) entry which is preliminary data.</text>
</comment>
<evidence type="ECO:0000256" key="1">
    <source>
        <dbReference type="SAM" id="MobiDB-lite"/>
    </source>
</evidence>
<keyword evidence="3" id="KW-1185">Reference proteome</keyword>
<feature type="compositionally biased region" description="Low complexity" evidence="1">
    <location>
        <begin position="136"/>
        <end position="153"/>
    </location>
</feature>
<feature type="region of interest" description="Disordered" evidence="1">
    <location>
        <begin position="130"/>
        <end position="195"/>
    </location>
</feature>
<evidence type="ECO:0000313" key="3">
    <source>
        <dbReference type="Proteomes" id="UP001141552"/>
    </source>
</evidence>
<dbReference type="Proteomes" id="UP001141552">
    <property type="component" value="Unassembled WGS sequence"/>
</dbReference>
<proteinExistence type="predicted"/>
<protein>
    <submittedName>
        <fullName evidence="2">Uncharacterized protein</fullName>
    </submittedName>
</protein>
<dbReference type="AlphaFoldDB" id="A0A9Q0GEA1"/>
<name>A0A9Q0GEA1_9ROSI</name>
<dbReference type="EMBL" id="JAKUCV010000858">
    <property type="protein sequence ID" value="KAJ4848613.1"/>
    <property type="molecule type" value="Genomic_DNA"/>
</dbReference>